<evidence type="ECO:0000313" key="4">
    <source>
        <dbReference type="EMBL" id="CAB4676990.1"/>
    </source>
</evidence>
<feature type="domain" description="WCX" evidence="3">
    <location>
        <begin position="236"/>
        <end position="298"/>
    </location>
</feature>
<evidence type="ECO:0000259" key="2">
    <source>
        <dbReference type="Pfam" id="PF19187"/>
    </source>
</evidence>
<dbReference type="InterPro" id="IPR026881">
    <property type="entry name" value="WYL_dom"/>
</dbReference>
<evidence type="ECO:0000259" key="1">
    <source>
        <dbReference type="Pfam" id="PF13280"/>
    </source>
</evidence>
<gene>
    <name evidence="4" type="ORF">UFOPK2362_00093</name>
</gene>
<protein>
    <submittedName>
        <fullName evidence="4">Unannotated protein</fullName>
    </submittedName>
</protein>
<dbReference type="Pfam" id="PF25583">
    <property type="entry name" value="WCX"/>
    <property type="match status" value="1"/>
</dbReference>
<dbReference type="EMBL" id="CAEZXI010000004">
    <property type="protein sequence ID" value="CAB4676990.1"/>
    <property type="molecule type" value="Genomic_DNA"/>
</dbReference>
<feature type="domain" description="PafC HTH" evidence="2">
    <location>
        <begin position="7"/>
        <end position="121"/>
    </location>
</feature>
<organism evidence="4">
    <name type="scientific">freshwater metagenome</name>
    <dbReference type="NCBI Taxonomy" id="449393"/>
    <lineage>
        <taxon>unclassified sequences</taxon>
        <taxon>metagenomes</taxon>
        <taxon>ecological metagenomes</taxon>
    </lineage>
</organism>
<dbReference type="PANTHER" id="PTHR34580:SF1">
    <property type="entry name" value="PROTEIN PAFC"/>
    <property type="match status" value="1"/>
</dbReference>
<evidence type="ECO:0000259" key="3">
    <source>
        <dbReference type="Pfam" id="PF25583"/>
    </source>
</evidence>
<dbReference type="Pfam" id="PF13280">
    <property type="entry name" value="WYL"/>
    <property type="match status" value="1"/>
</dbReference>
<reference evidence="4" key="1">
    <citation type="submission" date="2020-05" db="EMBL/GenBank/DDBJ databases">
        <authorList>
            <person name="Chiriac C."/>
            <person name="Salcher M."/>
            <person name="Ghai R."/>
            <person name="Kavagutti S V."/>
        </authorList>
    </citation>
    <scope>NUCLEOTIDE SEQUENCE</scope>
</reference>
<dbReference type="PROSITE" id="PS52050">
    <property type="entry name" value="WYL"/>
    <property type="match status" value="1"/>
</dbReference>
<proteinExistence type="predicted"/>
<name>A0A6J6MRY7_9ZZZZ</name>
<accession>A0A6J6MRY7</accession>
<feature type="domain" description="WYL" evidence="1">
    <location>
        <begin position="141"/>
        <end position="207"/>
    </location>
</feature>
<dbReference type="InterPro" id="IPR051534">
    <property type="entry name" value="CBASS_pafABC_assoc_protein"/>
</dbReference>
<dbReference type="Pfam" id="PF19187">
    <property type="entry name" value="HTH_PafC"/>
    <property type="match status" value="1"/>
</dbReference>
<dbReference type="AlphaFoldDB" id="A0A6J6MRY7"/>
<dbReference type="InterPro" id="IPR043839">
    <property type="entry name" value="PafC_HTH"/>
</dbReference>
<dbReference type="PANTHER" id="PTHR34580">
    <property type="match status" value="1"/>
</dbReference>
<dbReference type="InterPro" id="IPR057727">
    <property type="entry name" value="WCX_dom"/>
</dbReference>
<sequence>MSESAVDRVSRALDLVPFILENPGIEISSLAKKFKINEKQVLADLELIFLCGLPGYTPYELIDLTFEDGLVTVIDPQVLDKPRLFNEIEAVVLVLGLSIMKNVINDSKRLESINNLQEKIAAKFSAIENISFTTSSKPKFYDLVSEAMSSRRSINLTYSSISRDEITQRFVAPRSIYLAQGNFYFVALDRKSNQERHFRMDLIIDCELSDDPGSEEQTISEDANLFDFRINTRNKYLTERYSELFTDISQQGDSYHARGRMNNREWLKRLVISNAPDIELFEPADLKKEIEERALRILALYQ</sequence>
<dbReference type="InterPro" id="IPR028349">
    <property type="entry name" value="PafC-like"/>
</dbReference>
<dbReference type="PIRSF" id="PIRSF016838">
    <property type="entry name" value="PafC"/>
    <property type="match status" value="1"/>
</dbReference>